<accession>A0A9W8WWW4</accession>
<evidence type="ECO:0000313" key="2">
    <source>
        <dbReference type="EMBL" id="KAJ4334978.1"/>
    </source>
</evidence>
<feature type="compositionally biased region" description="Basic and acidic residues" evidence="1">
    <location>
        <begin position="67"/>
        <end position="89"/>
    </location>
</feature>
<evidence type="ECO:0000313" key="3">
    <source>
        <dbReference type="Proteomes" id="UP001140562"/>
    </source>
</evidence>
<sequence length="155" mass="16267">MTCLNVLLRGVGRRMLIGADVAIVEGQFADPSMDGIGGAEARMKERPLGGGGEDGEGEGGADTGPAGDKRGEVGDEATGRRGEEADDHQRAKRAPKTPPKKPRMRSTRRAISEGGAGAGVGVGEEARQMVEELHSVNLAPSWRTHCERRVGGIKQ</sequence>
<proteinExistence type="predicted"/>
<protein>
    <submittedName>
        <fullName evidence="2">Uncharacterized protein</fullName>
    </submittedName>
</protein>
<feature type="region of interest" description="Disordered" evidence="1">
    <location>
        <begin position="35"/>
        <end position="123"/>
    </location>
</feature>
<evidence type="ECO:0000256" key="1">
    <source>
        <dbReference type="SAM" id="MobiDB-lite"/>
    </source>
</evidence>
<dbReference type="Proteomes" id="UP001140562">
    <property type="component" value="Unassembled WGS sequence"/>
</dbReference>
<keyword evidence="3" id="KW-1185">Reference proteome</keyword>
<reference evidence="2" key="1">
    <citation type="submission" date="2022-10" db="EMBL/GenBank/DDBJ databases">
        <title>Tapping the CABI collections for fungal endophytes: first genome assemblies for Collariella, Neodidymelliopsis, Ascochyta clinopodiicola, Didymella pomorum, Didymosphaeria variabile, Neocosmospora piperis and Neocucurbitaria cava.</title>
        <authorList>
            <person name="Hill R."/>
        </authorList>
    </citation>
    <scope>NUCLEOTIDE SEQUENCE</scope>
    <source>
        <strain evidence="2">IMI 360193</strain>
    </source>
</reference>
<name>A0A9W8WWW4_9PLEO</name>
<feature type="compositionally biased region" description="Basic residues" evidence="1">
    <location>
        <begin position="90"/>
        <end position="108"/>
    </location>
</feature>
<comment type="caution">
    <text evidence="2">The sequence shown here is derived from an EMBL/GenBank/DDBJ whole genome shotgun (WGS) entry which is preliminary data.</text>
</comment>
<dbReference type="EMBL" id="JAPEUV010000068">
    <property type="protein sequence ID" value="KAJ4334978.1"/>
    <property type="molecule type" value="Genomic_DNA"/>
</dbReference>
<organism evidence="2 3">
    <name type="scientific">Didymella glomerata</name>
    <dbReference type="NCBI Taxonomy" id="749621"/>
    <lineage>
        <taxon>Eukaryota</taxon>
        <taxon>Fungi</taxon>
        <taxon>Dikarya</taxon>
        <taxon>Ascomycota</taxon>
        <taxon>Pezizomycotina</taxon>
        <taxon>Dothideomycetes</taxon>
        <taxon>Pleosporomycetidae</taxon>
        <taxon>Pleosporales</taxon>
        <taxon>Pleosporineae</taxon>
        <taxon>Didymellaceae</taxon>
        <taxon>Didymella</taxon>
    </lineage>
</organism>
<gene>
    <name evidence="2" type="ORF">N0V87_006471</name>
</gene>
<dbReference type="AlphaFoldDB" id="A0A9W8WWW4"/>